<dbReference type="SMART" id="SM00855">
    <property type="entry name" value="PGAM"/>
    <property type="match status" value="1"/>
</dbReference>
<feature type="active site" description="Tele-phosphohistidine intermediate" evidence="1">
    <location>
        <position position="9"/>
    </location>
</feature>
<protein>
    <submittedName>
        <fullName evidence="3">Histidine phosphatase family protein</fullName>
    </submittedName>
</protein>
<dbReference type="PANTHER" id="PTHR48100">
    <property type="entry name" value="BROAD-SPECIFICITY PHOSPHATASE YOR283W-RELATED"/>
    <property type="match status" value="1"/>
</dbReference>
<dbReference type="AlphaFoldDB" id="A0A926NCP3"/>
<feature type="active site" description="Proton donor/acceptor" evidence="1">
    <location>
        <position position="82"/>
    </location>
</feature>
<dbReference type="InterPro" id="IPR013078">
    <property type="entry name" value="His_Pase_superF_clade-1"/>
</dbReference>
<feature type="binding site" evidence="2">
    <location>
        <position position="58"/>
    </location>
    <ligand>
        <name>substrate</name>
    </ligand>
</feature>
<dbReference type="InterPro" id="IPR029033">
    <property type="entry name" value="His_PPase_superfam"/>
</dbReference>
<proteinExistence type="predicted"/>
<dbReference type="GO" id="GO:0016791">
    <property type="term" value="F:phosphatase activity"/>
    <property type="evidence" value="ECO:0007669"/>
    <property type="project" value="TreeGrafter"/>
</dbReference>
<sequence length="199" mass="22717">MTTICLVRHGETDWNKLGKLQGTTDIPLNETGIKQAEDCRDYFSVSDFDFLITSPLKRAKQTAIIINDNLNLELIEMSDFKERSFGDAEGLTVEKRTKIYPDGKFPNQEEIEDFKERVVNGIEKINHLYPTKKILLVAHGAVINMVLATLSNGEIDSSKTKLLNACINNIYFQDQKWSIRDYNQVGHLSQFKDQELTNS</sequence>
<evidence type="ECO:0000256" key="2">
    <source>
        <dbReference type="PIRSR" id="PIRSR613078-2"/>
    </source>
</evidence>
<reference evidence="3" key="1">
    <citation type="submission" date="2020-09" db="EMBL/GenBank/DDBJ databases">
        <title>A novel bacterium of genus Bacillus, isolated from South China Sea.</title>
        <authorList>
            <person name="Huang H."/>
            <person name="Mo K."/>
            <person name="Hu Y."/>
        </authorList>
    </citation>
    <scope>NUCLEOTIDE SEQUENCE</scope>
    <source>
        <strain evidence="3">IB182487</strain>
    </source>
</reference>
<dbReference type="GO" id="GO:0005737">
    <property type="term" value="C:cytoplasm"/>
    <property type="evidence" value="ECO:0007669"/>
    <property type="project" value="TreeGrafter"/>
</dbReference>
<name>A0A926NCP3_9BACI</name>
<dbReference type="InterPro" id="IPR001345">
    <property type="entry name" value="PG/BPGM_mutase_AS"/>
</dbReference>
<keyword evidence="4" id="KW-1185">Reference proteome</keyword>
<dbReference type="Proteomes" id="UP000626844">
    <property type="component" value="Unassembled WGS sequence"/>
</dbReference>
<dbReference type="EMBL" id="JACXAI010000015">
    <property type="protein sequence ID" value="MBD1381074.1"/>
    <property type="molecule type" value="Genomic_DNA"/>
</dbReference>
<dbReference type="Gene3D" id="3.40.50.1240">
    <property type="entry name" value="Phosphoglycerate mutase-like"/>
    <property type="match status" value="1"/>
</dbReference>
<feature type="binding site" evidence="2">
    <location>
        <begin position="8"/>
        <end position="15"/>
    </location>
    <ligand>
        <name>substrate</name>
    </ligand>
</feature>
<dbReference type="SUPFAM" id="SSF53254">
    <property type="entry name" value="Phosphoglycerate mutase-like"/>
    <property type="match status" value="1"/>
</dbReference>
<dbReference type="InterPro" id="IPR050275">
    <property type="entry name" value="PGM_Phosphatase"/>
</dbReference>
<dbReference type="RefSeq" id="WP_191158671.1">
    <property type="nucleotide sequence ID" value="NZ_JACXAI010000015.1"/>
</dbReference>
<accession>A0A926NCP3</accession>
<organism evidence="3 4">
    <name type="scientific">Metabacillus arenae</name>
    <dbReference type="NCBI Taxonomy" id="2771434"/>
    <lineage>
        <taxon>Bacteria</taxon>
        <taxon>Bacillati</taxon>
        <taxon>Bacillota</taxon>
        <taxon>Bacilli</taxon>
        <taxon>Bacillales</taxon>
        <taxon>Bacillaceae</taxon>
        <taxon>Metabacillus</taxon>
    </lineage>
</organism>
<dbReference type="PANTHER" id="PTHR48100:SF59">
    <property type="entry name" value="ADENOSYLCOBALAMIN_ALPHA-RIBAZOLE PHOSPHATASE"/>
    <property type="match status" value="1"/>
</dbReference>
<dbReference type="Pfam" id="PF00300">
    <property type="entry name" value="His_Phos_1"/>
    <property type="match status" value="1"/>
</dbReference>
<evidence type="ECO:0000256" key="1">
    <source>
        <dbReference type="PIRSR" id="PIRSR613078-1"/>
    </source>
</evidence>
<evidence type="ECO:0000313" key="3">
    <source>
        <dbReference type="EMBL" id="MBD1381074.1"/>
    </source>
</evidence>
<evidence type="ECO:0000313" key="4">
    <source>
        <dbReference type="Proteomes" id="UP000626844"/>
    </source>
</evidence>
<dbReference type="PROSITE" id="PS00175">
    <property type="entry name" value="PG_MUTASE"/>
    <property type="match status" value="1"/>
</dbReference>
<comment type="caution">
    <text evidence="3">The sequence shown here is derived from an EMBL/GenBank/DDBJ whole genome shotgun (WGS) entry which is preliminary data.</text>
</comment>
<gene>
    <name evidence="3" type="ORF">IC621_12605</name>
</gene>
<dbReference type="CDD" id="cd07067">
    <property type="entry name" value="HP_PGM_like"/>
    <property type="match status" value="1"/>
</dbReference>